<dbReference type="PROSITE" id="PS01186">
    <property type="entry name" value="EGF_2"/>
    <property type="match status" value="1"/>
</dbReference>
<sequence>MGRLFTLPSMQMLVLLISWVITAAATDTLEARNCSQCHSNATCTEDGAAPTCSCQEGFAGDGLECADLDECADTPGSHAWGCESPPGSRGPGLDRVPRGEELACADPCQAHHPSSVEGTCENCISDHGRGRCACRQDSHGDGTGTGEASGDEVLRNASDWGRTQPRGAPEGLAASASVGHLDPDVAVTGKRKPSALWLPSHFLLAGESRPPSARTVMIAIRICRREAANRFLEVKVTCMSQLMERMAGSHVLWLALAFCILTPAPTEQQDRRDSSSNGLVSECGAPGAPEPPLCFDPCRNYTVLDDPSRSTEDTERAQKCDTTLHGWFRFVGEGGVRMPETCTPTYRCQTEAPMWLSGAHPALREGTVTRTVCAHWSGNCCYWSTEIQVKACPDDYYVYRLEGSPACNLRYCTDPYSAEERCNKTCNPEEECAFLNGTWGCACRQNRNSSDIDSLEPQLDCGAQQITVSLDRCQLEGLGFRDEVRAYLQNQSCSSIIQREERNSVSVTSPTRADACGNILEKNGTHAIYKNTLSLFNNFIIRDTKVIINFQCAYPLDMKVGLQSALQPIVSSINISLGGDGEFTVRMALFQDQSYTSPYEGAAVVLSVESMLYVGAILERGDTSRFKLLLRNCYATPTEDKTDPVKYFIIRNSCPNQQDSTINVEENGVSSEGRFSVQMFMFAGNYDLVFLHCEVHLCDSLQEQCQPSCSRNRLRSEAEVINPAMILDLGPITRRSKCHQGLGLTPDGHLPCISGFLVAWPVLLLPVLLAGLL</sequence>
<dbReference type="Pfam" id="PF23283">
    <property type="entry name" value="D8C_UMOD"/>
    <property type="match status" value="1"/>
</dbReference>
<evidence type="ECO:0000256" key="12">
    <source>
        <dbReference type="ARBA" id="ARBA00023180"/>
    </source>
</evidence>
<evidence type="ECO:0000313" key="19">
    <source>
        <dbReference type="RefSeq" id="XP_011375838.1"/>
    </source>
</evidence>
<dbReference type="PROSITE" id="PS51034">
    <property type="entry name" value="ZP_2"/>
    <property type="match status" value="1"/>
</dbReference>
<evidence type="ECO:0000256" key="15">
    <source>
        <dbReference type="SAM" id="SignalP"/>
    </source>
</evidence>
<evidence type="ECO:0000256" key="3">
    <source>
        <dbReference type="ARBA" id="ARBA00022475"/>
    </source>
</evidence>
<dbReference type="GO" id="GO:0005576">
    <property type="term" value="C:extracellular region"/>
    <property type="evidence" value="ECO:0007669"/>
    <property type="project" value="UniProtKB-SubCell"/>
</dbReference>
<evidence type="ECO:0000313" key="18">
    <source>
        <dbReference type="Proteomes" id="UP000515202"/>
    </source>
</evidence>
<evidence type="ECO:0000256" key="11">
    <source>
        <dbReference type="ARBA" id="ARBA00023157"/>
    </source>
</evidence>
<reference evidence="19" key="1">
    <citation type="submission" date="2025-08" db="UniProtKB">
        <authorList>
            <consortium name="RefSeq"/>
        </authorList>
    </citation>
    <scope>IDENTIFICATION</scope>
    <source>
        <tissue evidence="19">Kidney</tissue>
    </source>
</reference>
<evidence type="ECO:0000256" key="1">
    <source>
        <dbReference type="ARBA" id="ARBA00004303"/>
    </source>
</evidence>
<evidence type="ECO:0000256" key="8">
    <source>
        <dbReference type="ARBA" id="ARBA00022729"/>
    </source>
</evidence>
<keyword evidence="10" id="KW-0472">Membrane</keyword>
<comment type="caution">
    <text evidence="14">Lacks conserved residue(s) required for the propagation of feature annotation.</text>
</comment>
<feature type="chain" id="PRO_5027849927" evidence="15">
    <location>
        <begin position="25"/>
        <end position="773"/>
    </location>
</feature>
<dbReference type="FunFam" id="2.60.40.3210:FF:000003">
    <property type="entry name" value="Glycoprotein 2"/>
    <property type="match status" value="1"/>
</dbReference>
<dbReference type="Gene3D" id="2.10.25.10">
    <property type="entry name" value="Laminin"/>
    <property type="match status" value="1"/>
</dbReference>
<keyword evidence="18" id="KW-1185">Reference proteome</keyword>
<dbReference type="GO" id="GO:0045087">
    <property type="term" value="P:innate immune response"/>
    <property type="evidence" value="ECO:0007669"/>
    <property type="project" value="UniProtKB-KW"/>
</dbReference>
<organism evidence="18 19">
    <name type="scientific">Pteropus vampyrus</name>
    <name type="common">Large flying fox</name>
    <dbReference type="NCBI Taxonomy" id="132908"/>
    <lineage>
        <taxon>Eukaryota</taxon>
        <taxon>Metazoa</taxon>
        <taxon>Chordata</taxon>
        <taxon>Craniata</taxon>
        <taxon>Vertebrata</taxon>
        <taxon>Euteleostomi</taxon>
        <taxon>Mammalia</taxon>
        <taxon>Eutheria</taxon>
        <taxon>Laurasiatheria</taxon>
        <taxon>Chiroptera</taxon>
        <taxon>Yinpterochiroptera</taxon>
        <taxon>Pteropodoidea</taxon>
        <taxon>Pteropodidae</taxon>
        <taxon>Pteropodinae</taxon>
        <taxon>Pteropus</taxon>
    </lineage>
</organism>
<dbReference type="PRINTS" id="PR00023">
    <property type="entry name" value="ZPELLUCIDA"/>
</dbReference>
<keyword evidence="7" id="KW-0336">GPI-anchor</keyword>
<feature type="domain" description="EGF-like" evidence="16">
    <location>
        <begin position="30"/>
        <end position="66"/>
    </location>
</feature>
<dbReference type="InterPro" id="IPR001507">
    <property type="entry name" value="ZP_dom"/>
</dbReference>
<keyword evidence="12" id="KW-0325">Glycoprotein</keyword>
<dbReference type="Gene3D" id="2.60.40.4100">
    <property type="entry name" value="Zona pellucida, ZP-C domain"/>
    <property type="match status" value="1"/>
</dbReference>
<protein>
    <submittedName>
        <fullName evidence="19">Pancreatic secretory granule membrane major glycoprotein GP2-like</fullName>
    </submittedName>
</protein>
<dbReference type="InterPro" id="IPR042235">
    <property type="entry name" value="ZP-C_dom"/>
</dbReference>
<dbReference type="InterPro" id="IPR057774">
    <property type="entry name" value="D8C_UMOD/GP2/OIT3-like"/>
</dbReference>
<dbReference type="KEGG" id="pvp:105303747"/>
<keyword evidence="6" id="KW-0399">Innate immunity</keyword>
<keyword evidence="13" id="KW-0449">Lipoprotein</keyword>
<keyword evidence="3" id="KW-1003">Cell membrane</keyword>
<dbReference type="InterPro" id="IPR055356">
    <property type="entry name" value="ZP-N"/>
</dbReference>
<dbReference type="PANTHER" id="PTHR14002">
    <property type="entry name" value="ENDOGLIN/TGF-BETA RECEPTOR TYPE III"/>
    <property type="match status" value="1"/>
</dbReference>
<dbReference type="PROSITE" id="PS50026">
    <property type="entry name" value="EGF_3"/>
    <property type="match status" value="1"/>
</dbReference>
<dbReference type="InterPro" id="IPR048290">
    <property type="entry name" value="ZP_chr"/>
</dbReference>
<dbReference type="InterPro" id="IPR000742">
    <property type="entry name" value="EGF"/>
</dbReference>
<dbReference type="GeneID" id="105303747"/>
<dbReference type="RefSeq" id="XP_011375838.1">
    <property type="nucleotide sequence ID" value="XM_011377536.1"/>
</dbReference>
<dbReference type="GO" id="GO:0098552">
    <property type="term" value="C:side of membrane"/>
    <property type="evidence" value="ECO:0007669"/>
    <property type="project" value="UniProtKB-KW"/>
</dbReference>
<evidence type="ECO:0000256" key="6">
    <source>
        <dbReference type="ARBA" id="ARBA00022588"/>
    </source>
</evidence>
<evidence type="ECO:0000256" key="5">
    <source>
        <dbReference type="ARBA" id="ARBA00022536"/>
    </source>
</evidence>
<evidence type="ECO:0000256" key="13">
    <source>
        <dbReference type="ARBA" id="ARBA00023288"/>
    </source>
</evidence>
<dbReference type="SMART" id="SM00241">
    <property type="entry name" value="ZP"/>
    <property type="match status" value="1"/>
</dbReference>
<dbReference type="Gene3D" id="2.60.40.3210">
    <property type="entry name" value="Zona pellucida, ZP-N domain"/>
    <property type="match status" value="1"/>
</dbReference>
<dbReference type="InterPro" id="IPR055355">
    <property type="entry name" value="ZP-C"/>
</dbReference>
<dbReference type="OrthoDB" id="9987373at2759"/>
<dbReference type="Pfam" id="PF00100">
    <property type="entry name" value="Zona_pellucida"/>
    <property type="match status" value="1"/>
</dbReference>
<dbReference type="FunFam" id="2.60.40.4100:FF:000001">
    <property type="entry name" value="alpha-tectorin isoform X1"/>
    <property type="match status" value="1"/>
</dbReference>
<feature type="domain" description="ZP" evidence="17">
    <location>
        <begin position="460"/>
        <end position="716"/>
    </location>
</feature>
<evidence type="ECO:0000256" key="9">
    <source>
        <dbReference type="ARBA" id="ARBA00022859"/>
    </source>
</evidence>
<accession>A0A6P3R7K0</accession>
<proteinExistence type="predicted"/>
<gene>
    <name evidence="19" type="primary">LOC105303747</name>
</gene>
<evidence type="ECO:0000256" key="7">
    <source>
        <dbReference type="ARBA" id="ARBA00022622"/>
    </source>
</evidence>
<evidence type="ECO:0000259" key="17">
    <source>
        <dbReference type="PROSITE" id="PS51034"/>
    </source>
</evidence>
<dbReference type="PANTHER" id="PTHR14002:SF16">
    <property type="entry name" value="PANCREATIC SECRETORY GRANULE MEMBRANE MAJOR GLYCOPROTEIN GP2"/>
    <property type="match status" value="1"/>
</dbReference>
<keyword evidence="4" id="KW-0964">Secreted</keyword>
<dbReference type="PROSITE" id="PS00682">
    <property type="entry name" value="ZP_1"/>
    <property type="match status" value="1"/>
</dbReference>
<keyword evidence="11" id="KW-1015">Disulfide bond</keyword>
<feature type="signal peptide" evidence="15">
    <location>
        <begin position="1"/>
        <end position="24"/>
    </location>
</feature>
<dbReference type="GO" id="GO:0016324">
    <property type="term" value="C:apical plasma membrane"/>
    <property type="evidence" value="ECO:0007669"/>
    <property type="project" value="UniProtKB-SubCell"/>
</dbReference>
<dbReference type="AlphaFoldDB" id="A0A6P3R7K0"/>
<name>A0A6P3R7K0_PTEVA</name>
<dbReference type="InterPro" id="IPR017977">
    <property type="entry name" value="ZP_dom_CS"/>
</dbReference>
<keyword evidence="9" id="KW-0391">Immunity</keyword>
<comment type="subcellular location">
    <subcellularLocation>
        <location evidence="1">Apical cell membrane</location>
        <topology evidence="1">Lipid-anchor</topology>
        <topology evidence="1">GPI-anchor</topology>
    </subcellularLocation>
    <subcellularLocation>
        <location evidence="2">Secreted</location>
    </subcellularLocation>
</comment>
<dbReference type="Proteomes" id="UP000515202">
    <property type="component" value="Unplaced"/>
</dbReference>
<keyword evidence="5 14" id="KW-0245">EGF-like domain</keyword>
<evidence type="ECO:0000256" key="2">
    <source>
        <dbReference type="ARBA" id="ARBA00004613"/>
    </source>
</evidence>
<evidence type="ECO:0000256" key="10">
    <source>
        <dbReference type="ARBA" id="ARBA00023136"/>
    </source>
</evidence>
<dbReference type="Pfam" id="PF23344">
    <property type="entry name" value="ZP-N"/>
    <property type="match status" value="1"/>
</dbReference>
<evidence type="ECO:0000259" key="16">
    <source>
        <dbReference type="PROSITE" id="PS50026"/>
    </source>
</evidence>
<evidence type="ECO:0000256" key="4">
    <source>
        <dbReference type="ARBA" id="ARBA00022525"/>
    </source>
</evidence>
<evidence type="ECO:0000256" key="14">
    <source>
        <dbReference type="PROSITE-ProRule" id="PRU00076"/>
    </source>
</evidence>
<keyword evidence="8 15" id="KW-0732">Signal</keyword>